<keyword evidence="2" id="KW-1185">Reference proteome</keyword>
<dbReference type="RefSeq" id="XP_030548548.2">
    <property type="nucleotide sequence ID" value="XM_030692688.2"/>
</dbReference>
<evidence type="ECO:0000313" key="3">
    <source>
        <dbReference type="RefSeq" id="XP_030548548.2"/>
    </source>
</evidence>
<reference evidence="3" key="1">
    <citation type="submission" date="2025-08" db="UniProtKB">
        <authorList>
            <consortium name="RefSeq"/>
        </authorList>
    </citation>
    <scope>IDENTIFICATION</scope>
    <source>
        <tissue evidence="3">Leaf</tissue>
    </source>
</reference>
<feature type="compositionally biased region" description="Low complexity" evidence="1">
    <location>
        <begin position="88"/>
        <end position="101"/>
    </location>
</feature>
<feature type="region of interest" description="Disordered" evidence="1">
    <location>
        <begin position="70"/>
        <end position="185"/>
    </location>
</feature>
<evidence type="ECO:0000256" key="1">
    <source>
        <dbReference type="SAM" id="MobiDB-lite"/>
    </source>
</evidence>
<gene>
    <name evidence="3" type="primary">LOC115753858</name>
</gene>
<name>A0A8B8QQ13_9MYRT</name>
<feature type="compositionally biased region" description="Basic residues" evidence="1">
    <location>
        <begin position="165"/>
        <end position="176"/>
    </location>
</feature>
<protein>
    <submittedName>
        <fullName evidence="3">Uncharacterized protein LOC115753858</fullName>
    </submittedName>
</protein>
<feature type="region of interest" description="Disordered" evidence="1">
    <location>
        <begin position="208"/>
        <end position="271"/>
    </location>
</feature>
<dbReference type="PANTHER" id="PTHR34120:SF2">
    <property type="entry name" value="OS01G0860900 PROTEIN"/>
    <property type="match status" value="1"/>
</dbReference>
<sequence>MPQVDLEALGSACDGKISCETVPGGGGGGRGDAPEDGGSRREEAPPDSFLLSKDAEFDWFDRNAFYERRDSAKANSNSPAVASNPILNSPTNSNSRRSSTNFKSKASFLSLPKPQNSRFVDAKSRRPCKAGGNAGFFPKRSGSVGKSDPLAVEPSSPKVSCMGRVKSKKEANRRRRCGEPAGRSRTRLFASLRAMFEPGCRKRRSVLADVAQTESRSSRDARKHLAARDGDAPPSDSPARKSVTEGGEPSGLVGMKRFTSGRRSDPCGDVA</sequence>
<accession>A0A8B8QQ13</accession>
<evidence type="ECO:0000313" key="2">
    <source>
        <dbReference type="Proteomes" id="UP000827889"/>
    </source>
</evidence>
<dbReference type="AlphaFoldDB" id="A0A8B8QQ13"/>
<dbReference type="GeneID" id="115753858"/>
<dbReference type="Proteomes" id="UP000827889">
    <property type="component" value="Chromosome 10"/>
</dbReference>
<feature type="compositionally biased region" description="Basic and acidic residues" evidence="1">
    <location>
        <begin position="262"/>
        <end position="271"/>
    </location>
</feature>
<proteinExistence type="predicted"/>
<feature type="compositionally biased region" description="Polar residues" evidence="1">
    <location>
        <begin position="73"/>
        <end position="87"/>
    </location>
</feature>
<dbReference type="PANTHER" id="PTHR34120">
    <property type="entry name" value="EXPRESSED PROTEIN"/>
    <property type="match status" value="1"/>
</dbReference>
<feature type="region of interest" description="Disordered" evidence="1">
    <location>
        <begin position="15"/>
        <end position="52"/>
    </location>
</feature>
<organism evidence="2 3">
    <name type="scientific">Rhodamnia argentea</name>
    <dbReference type="NCBI Taxonomy" id="178133"/>
    <lineage>
        <taxon>Eukaryota</taxon>
        <taxon>Viridiplantae</taxon>
        <taxon>Streptophyta</taxon>
        <taxon>Embryophyta</taxon>
        <taxon>Tracheophyta</taxon>
        <taxon>Spermatophyta</taxon>
        <taxon>Magnoliopsida</taxon>
        <taxon>eudicotyledons</taxon>
        <taxon>Gunneridae</taxon>
        <taxon>Pentapetalae</taxon>
        <taxon>rosids</taxon>
        <taxon>malvids</taxon>
        <taxon>Myrtales</taxon>
        <taxon>Myrtaceae</taxon>
        <taxon>Myrtoideae</taxon>
        <taxon>Myrteae</taxon>
        <taxon>Australasian group</taxon>
        <taxon>Rhodamnia</taxon>
    </lineage>
</organism>
<dbReference type="KEGG" id="rarg:115753858"/>